<evidence type="ECO:0000256" key="1">
    <source>
        <dbReference type="ARBA" id="ARBA00000085"/>
    </source>
</evidence>
<dbReference type="CDD" id="cd00082">
    <property type="entry name" value="HisKA"/>
    <property type="match status" value="1"/>
</dbReference>
<dbReference type="InterPro" id="IPR001610">
    <property type="entry name" value="PAC"/>
</dbReference>
<dbReference type="PANTHER" id="PTHR43304">
    <property type="entry name" value="PHYTOCHROME-LIKE PROTEIN CPH1"/>
    <property type="match status" value="1"/>
</dbReference>
<evidence type="ECO:0000259" key="12">
    <source>
        <dbReference type="PROSITE" id="PS50113"/>
    </source>
</evidence>
<comment type="catalytic activity">
    <reaction evidence="1">
        <text>ATP + protein L-histidine = ADP + protein N-phospho-L-histidine.</text>
        <dbReference type="EC" id="2.7.13.3"/>
    </reaction>
</comment>
<dbReference type="EMBL" id="WNKV01000011">
    <property type="protein sequence ID" value="MTW17615.1"/>
    <property type="molecule type" value="Genomic_DNA"/>
</dbReference>
<keyword evidence="3 6" id="KW-0597">Phosphoprotein</keyword>
<evidence type="ECO:0000256" key="7">
    <source>
        <dbReference type="SAM" id="Coils"/>
    </source>
</evidence>
<dbReference type="Pfam" id="PF08447">
    <property type="entry name" value="PAS_3"/>
    <property type="match status" value="1"/>
</dbReference>
<evidence type="ECO:0000259" key="11">
    <source>
        <dbReference type="PROSITE" id="PS50112"/>
    </source>
</evidence>
<dbReference type="PROSITE" id="PS50113">
    <property type="entry name" value="PAC"/>
    <property type="match status" value="1"/>
</dbReference>
<dbReference type="InterPro" id="IPR035965">
    <property type="entry name" value="PAS-like_dom_sf"/>
</dbReference>
<accession>A0A9X5ATU2</accession>
<dbReference type="SUPFAM" id="SSF55874">
    <property type="entry name" value="ATPase domain of HSP90 chaperone/DNA topoisomerase II/histidine kinase"/>
    <property type="match status" value="1"/>
</dbReference>
<comment type="caution">
    <text evidence="13">The sequence shown here is derived from an EMBL/GenBank/DDBJ whole genome shotgun (WGS) entry which is preliminary data.</text>
</comment>
<proteinExistence type="predicted"/>
<dbReference type="CDD" id="cd00156">
    <property type="entry name" value="REC"/>
    <property type="match status" value="1"/>
</dbReference>
<dbReference type="SUPFAM" id="SSF47384">
    <property type="entry name" value="Homodimeric domain of signal transducing histidine kinase"/>
    <property type="match status" value="1"/>
</dbReference>
<dbReference type="InterPro" id="IPR005467">
    <property type="entry name" value="His_kinase_dom"/>
</dbReference>
<evidence type="ECO:0000313" key="14">
    <source>
        <dbReference type="Proteomes" id="UP000438991"/>
    </source>
</evidence>
<dbReference type="AlphaFoldDB" id="A0A9X5ATU2"/>
<keyword evidence="5" id="KW-0418">Kinase</keyword>
<reference evidence="13 14" key="1">
    <citation type="submission" date="2019-11" db="EMBL/GenBank/DDBJ databases">
        <title>Whole-genome sequence of Rhodoplanes serenus DSM 18633, type strain.</title>
        <authorList>
            <person name="Kyndt J.A."/>
            <person name="Meyer T.E."/>
        </authorList>
    </citation>
    <scope>NUCLEOTIDE SEQUENCE [LARGE SCALE GENOMIC DNA]</scope>
    <source>
        <strain evidence="13 14">DSM 18633</strain>
    </source>
</reference>
<dbReference type="InterPro" id="IPR003018">
    <property type="entry name" value="GAF"/>
</dbReference>
<sequence>MPSSGSHGMTGHRADADPSETQSLRAESVATSVPFLAGGGEMGALMRAHDWSRSPLGPPEQWPDALRMAVSICLNSRFPMLIWWGPDFVMLYNDAYRPILGMTKHPASLGRPGRAIWPETWSIIGPQLESIWQGEATWSTDLLLPLDRNNYLEEAYFTYSYSPIKHADGRIGGVFTAVTETTERILDERRLRTLRELAIRTAGAPTIEQACARVLDVLAAGNPDLPIALLYRLDEDRGVLRAAGSHRVPADRFPAEIPLDADDPWSVARAVRAGEAVQLDHLPFRFGSLTGTVWPEPVRRALVVPVPRLGAVGVAGALVVGVNPRRALDHDYRLFVDLLADHVATAISNARAAEEERRRADELARLEARFRDLADSAPVMIWVCDPAGLCTWVNRPWLAFRGRSLDAELGAGWLDAVHPDDRPRYLAVYQAALDRREAFRIEFRLRRHDGVWCQVDDTGVPHYAADGSFLGFVGSCVDVSDARRFEAALRKSREELLRLNETLETRVAERTEDLAAANRQLLAEIAEREQVEATLRQMQRLDAIGQLTSGVAHDFNNLLTVVLGNASHLERLWADSDDPKLMRRITHIRIAAERGAKLIAQLLAFSRRQRLEPRVLDLNETVTRMRELLATTMGGGIEIETVLEPSPWPALVDPTQLELVVLNLAINARDAMQIGGRLTVSTGNAERGDPARPEQPPPGHYVELAVSDTGTGMSDEVQAKAFEPFFTTKTVGKGSGLGLSQVLGFAKQSGGGVEIETAPGAGTTVRVFFPRAPVVHDDVAATGAEAAARAAASACVLVVDDDDDVRHVTATMLESLGHRVVEAGSGGAALERLAAHDDIDIALIDFAMPGMSGLDLAREARARRPALPILFITGYADSTVLAGVRHEHILRKPFLDAELDRRIRAVLANSRAGTLDALMAPVR</sequence>
<dbReference type="PROSITE" id="PS50109">
    <property type="entry name" value="HIS_KIN"/>
    <property type="match status" value="1"/>
</dbReference>
<dbReference type="CDD" id="cd00130">
    <property type="entry name" value="PAS"/>
    <property type="match status" value="1"/>
</dbReference>
<evidence type="ECO:0000256" key="8">
    <source>
        <dbReference type="SAM" id="MobiDB-lite"/>
    </source>
</evidence>
<protein>
    <recommendedName>
        <fullName evidence="2">histidine kinase</fullName>
        <ecNumber evidence="2">2.7.13.3</ecNumber>
    </recommendedName>
</protein>
<dbReference type="Pfam" id="PF00512">
    <property type="entry name" value="HisKA"/>
    <property type="match status" value="1"/>
</dbReference>
<dbReference type="Proteomes" id="UP000438991">
    <property type="component" value="Unassembled WGS sequence"/>
</dbReference>
<dbReference type="SMART" id="SM00387">
    <property type="entry name" value="HATPase_c"/>
    <property type="match status" value="1"/>
</dbReference>
<evidence type="ECO:0000256" key="4">
    <source>
        <dbReference type="ARBA" id="ARBA00022679"/>
    </source>
</evidence>
<evidence type="ECO:0000256" key="5">
    <source>
        <dbReference type="ARBA" id="ARBA00022777"/>
    </source>
</evidence>
<dbReference type="FunFam" id="3.30.450.20:FF:000099">
    <property type="entry name" value="Sensory box sensor histidine kinase"/>
    <property type="match status" value="1"/>
</dbReference>
<keyword evidence="4" id="KW-0808">Transferase</keyword>
<dbReference type="Gene3D" id="3.40.50.2300">
    <property type="match status" value="1"/>
</dbReference>
<dbReference type="Gene3D" id="3.30.450.20">
    <property type="entry name" value="PAS domain"/>
    <property type="match status" value="2"/>
</dbReference>
<feature type="domain" description="Response regulatory" evidence="10">
    <location>
        <begin position="795"/>
        <end position="907"/>
    </location>
</feature>
<dbReference type="InterPro" id="IPR000014">
    <property type="entry name" value="PAS"/>
</dbReference>
<dbReference type="InterPro" id="IPR052162">
    <property type="entry name" value="Sensor_kinase/Photoreceptor"/>
</dbReference>
<keyword evidence="7" id="KW-0175">Coiled coil</keyword>
<dbReference type="Gene3D" id="3.30.565.10">
    <property type="entry name" value="Histidine kinase-like ATPase, C-terminal domain"/>
    <property type="match status" value="1"/>
</dbReference>
<dbReference type="EC" id="2.7.13.3" evidence="2"/>
<dbReference type="PROSITE" id="PS50110">
    <property type="entry name" value="RESPONSE_REGULATORY"/>
    <property type="match status" value="1"/>
</dbReference>
<dbReference type="InterPro" id="IPR011006">
    <property type="entry name" value="CheY-like_superfamily"/>
</dbReference>
<dbReference type="Pfam" id="PF13185">
    <property type="entry name" value="GAF_2"/>
    <property type="match status" value="1"/>
</dbReference>
<feature type="region of interest" description="Disordered" evidence="8">
    <location>
        <begin position="1"/>
        <end position="25"/>
    </location>
</feature>
<dbReference type="InterPro" id="IPR036890">
    <property type="entry name" value="HATPase_C_sf"/>
</dbReference>
<dbReference type="InterPro" id="IPR036097">
    <property type="entry name" value="HisK_dim/P_sf"/>
</dbReference>
<dbReference type="PRINTS" id="PR00344">
    <property type="entry name" value="BCTRLSENSOR"/>
</dbReference>
<dbReference type="Pfam" id="PF00072">
    <property type="entry name" value="Response_reg"/>
    <property type="match status" value="1"/>
</dbReference>
<dbReference type="Pfam" id="PF02518">
    <property type="entry name" value="HATPase_c"/>
    <property type="match status" value="1"/>
</dbReference>
<dbReference type="InterPro" id="IPR004358">
    <property type="entry name" value="Sig_transdc_His_kin-like_C"/>
</dbReference>
<dbReference type="SMART" id="SM00086">
    <property type="entry name" value="PAC"/>
    <property type="match status" value="1"/>
</dbReference>
<dbReference type="SUPFAM" id="SSF55781">
    <property type="entry name" value="GAF domain-like"/>
    <property type="match status" value="1"/>
</dbReference>
<dbReference type="InterPro" id="IPR003661">
    <property type="entry name" value="HisK_dim/P_dom"/>
</dbReference>
<dbReference type="InterPro" id="IPR013655">
    <property type="entry name" value="PAS_fold_3"/>
</dbReference>
<name>A0A9X5ATU2_9BRAD</name>
<feature type="region of interest" description="Disordered" evidence="8">
    <location>
        <begin position="680"/>
        <end position="699"/>
    </location>
</feature>
<dbReference type="InterPro" id="IPR000700">
    <property type="entry name" value="PAS-assoc_C"/>
</dbReference>
<feature type="domain" description="PAS" evidence="11">
    <location>
        <begin position="366"/>
        <end position="436"/>
    </location>
</feature>
<dbReference type="Gene3D" id="3.30.450.40">
    <property type="match status" value="1"/>
</dbReference>
<dbReference type="SMART" id="SM00091">
    <property type="entry name" value="PAS"/>
    <property type="match status" value="1"/>
</dbReference>
<organism evidence="13 14">
    <name type="scientific">Rhodoplanes serenus</name>
    <dbReference type="NCBI Taxonomy" id="200615"/>
    <lineage>
        <taxon>Bacteria</taxon>
        <taxon>Pseudomonadati</taxon>
        <taxon>Pseudomonadota</taxon>
        <taxon>Alphaproteobacteria</taxon>
        <taxon>Hyphomicrobiales</taxon>
        <taxon>Nitrobacteraceae</taxon>
        <taxon>Rhodoplanes</taxon>
    </lineage>
</organism>
<evidence type="ECO:0000313" key="13">
    <source>
        <dbReference type="EMBL" id="MTW17615.1"/>
    </source>
</evidence>
<evidence type="ECO:0000259" key="9">
    <source>
        <dbReference type="PROSITE" id="PS50109"/>
    </source>
</evidence>
<dbReference type="Gene3D" id="1.10.287.130">
    <property type="match status" value="1"/>
</dbReference>
<evidence type="ECO:0000259" key="10">
    <source>
        <dbReference type="PROSITE" id="PS50110"/>
    </source>
</evidence>
<dbReference type="PANTHER" id="PTHR43304:SF1">
    <property type="entry name" value="PAC DOMAIN-CONTAINING PROTEIN"/>
    <property type="match status" value="1"/>
</dbReference>
<dbReference type="GO" id="GO:0000155">
    <property type="term" value="F:phosphorelay sensor kinase activity"/>
    <property type="evidence" value="ECO:0007669"/>
    <property type="project" value="InterPro"/>
</dbReference>
<dbReference type="InterPro" id="IPR003594">
    <property type="entry name" value="HATPase_dom"/>
</dbReference>
<dbReference type="SUPFAM" id="SSF55785">
    <property type="entry name" value="PYP-like sensor domain (PAS domain)"/>
    <property type="match status" value="1"/>
</dbReference>
<feature type="domain" description="Histidine kinase" evidence="9">
    <location>
        <begin position="550"/>
        <end position="773"/>
    </location>
</feature>
<dbReference type="NCBIfam" id="TIGR00229">
    <property type="entry name" value="sensory_box"/>
    <property type="match status" value="1"/>
</dbReference>
<evidence type="ECO:0000256" key="6">
    <source>
        <dbReference type="PROSITE-ProRule" id="PRU00169"/>
    </source>
</evidence>
<dbReference type="SMART" id="SM00448">
    <property type="entry name" value="REC"/>
    <property type="match status" value="1"/>
</dbReference>
<dbReference type="SMART" id="SM00388">
    <property type="entry name" value="HisKA"/>
    <property type="match status" value="1"/>
</dbReference>
<dbReference type="InterPro" id="IPR029016">
    <property type="entry name" value="GAF-like_dom_sf"/>
</dbReference>
<feature type="modified residue" description="4-aspartylphosphate" evidence="6">
    <location>
        <position position="845"/>
    </location>
</feature>
<feature type="domain" description="PAC" evidence="12">
    <location>
        <begin position="439"/>
        <end position="491"/>
    </location>
</feature>
<feature type="coiled-coil region" evidence="7">
    <location>
        <begin position="482"/>
        <end position="534"/>
    </location>
</feature>
<dbReference type="SUPFAM" id="SSF52172">
    <property type="entry name" value="CheY-like"/>
    <property type="match status" value="1"/>
</dbReference>
<evidence type="ECO:0000256" key="2">
    <source>
        <dbReference type="ARBA" id="ARBA00012438"/>
    </source>
</evidence>
<dbReference type="PROSITE" id="PS50112">
    <property type="entry name" value="PAS"/>
    <property type="match status" value="1"/>
</dbReference>
<evidence type="ECO:0000256" key="3">
    <source>
        <dbReference type="ARBA" id="ARBA00022553"/>
    </source>
</evidence>
<gene>
    <name evidence="13" type="ORF">GJ689_15525</name>
</gene>
<dbReference type="InterPro" id="IPR001789">
    <property type="entry name" value="Sig_transdc_resp-reg_receiver"/>
</dbReference>